<feature type="compositionally biased region" description="Acidic residues" evidence="5">
    <location>
        <begin position="392"/>
        <end position="407"/>
    </location>
</feature>
<sequence>MSTFFLFALFDRVNPPHTDTDTDIHTQLFACFVECVVMGKRSKEEQRRRAEPVEPELPLGKYLASTEKRVRDRAIRSLAAFLLKSAEENGLSMSSTELSKLWKGIFYCFWMSDKPLVQQQLAQELSELVWMVAGIDTTPQAQQDERADKTKVGDHGKRPKLDKHARTIRALTALDFYEGFWHTMQSEWHGVDKFRIDKYYMLMRRFLYSGLHLLHLHAFDKVLLDRYIQIMRGSHGPLASNNVSVPDSITYHVCDTYLDELQHTFLSPVDSETKPVIPTLDLLAPFMDLAATSTSKQMYDRVMSRVLLPFLETCEKYARPSRPAKKRRHEDDEVDGLESLLLHSCVDGSGKTADAQVLRHASWQRLIAAASAPNTYAPSRRKLYALWKEANETDEDGDDEGESDEAE</sequence>
<proteinExistence type="inferred from homology"/>
<dbReference type="VEuPathDB" id="FungiDB:MGL_2391"/>
<keyword evidence="7" id="KW-1185">Reference proteome</keyword>
<evidence type="ECO:0000256" key="1">
    <source>
        <dbReference type="ARBA" id="ARBA00004123"/>
    </source>
</evidence>
<comment type="similarity">
    <text evidence="2">Belongs to the RRP1 family.</text>
</comment>
<dbReference type="GO" id="GO:0006364">
    <property type="term" value="P:rRNA processing"/>
    <property type="evidence" value="ECO:0007669"/>
    <property type="project" value="UniProtKB-KW"/>
</dbReference>
<evidence type="ECO:0000256" key="2">
    <source>
        <dbReference type="ARBA" id="ARBA00006374"/>
    </source>
</evidence>
<dbReference type="KEGG" id="mgl:MGL_2391"/>
<feature type="region of interest" description="Disordered" evidence="5">
    <location>
        <begin position="388"/>
        <end position="407"/>
    </location>
</feature>
<dbReference type="STRING" id="425265.A8Q3G3"/>
<dbReference type="InParanoid" id="A8Q3G3"/>
<comment type="subcellular location">
    <subcellularLocation>
        <location evidence="1">Nucleus</location>
    </subcellularLocation>
</comment>
<feature type="region of interest" description="Disordered" evidence="5">
    <location>
        <begin position="140"/>
        <end position="159"/>
    </location>
</feature>
<gene>
    <name evidence="6" type="ORF">MGL_2391</name>
</gene>
<dbReference type="OMA" id="GFWETTV"/>
<dbReference type="GeneID" id="5854902"/>
<evidence type="ECO:0000313" key="6">
    <source>
        <dbReference type="EMBL" id="EDP43381.1"/>
    </source>
</evidence>
<dbReference type="PANTHER" id="PTHR13026">
    <property type="entry name" value="NNP-1 PROTEIN NOVEL NUCLEAR PROTEIN 1 NOP52"/>
    <property type="match status" value="1"/>
</dbReference>
<accession>A8Q3G3</accession>
<name>A8Q3G3_MALGO</name>
<keyword evidence="4" id="KW-0539">Nucleus</keyword>
<dbReference type="Proteomes" id="UP000008837">
    <property type="component" value="Unassembled WGS sequence"/>
</dbReference>
<dbReference type="AlphaFoldDB" id="A8Q3G3"/>
<dbReference type="PANTHER" id="PTHR13026:SF0">
    <property type="entry name" value="RIBOSOMAL RNA PROCESSING 1B"/>
    <property type="match status" value="1"/>
</dbReference>
<dbReference type="OrthoDB" id="2019504at2759"/>
<evidence type="ECO:0000256" key="4">
    <source>
        <dbReference type="ARBA" id="ARBA00023242"/>
    </source>
</evidence>
<organism evidence="6 7">
    <name type="scientific">Malassezia globosa (strain ATCC MYA-4612 / CBS 7966)</name>
    <name type="common">Dandruff-associated fungus</name>
    <dbReference type="NCBI Taxonomy" id="425265"/>
    <lineage>
        <taxon>Eukaryota</taxon>
        <taxon>Fungi</taxon>
        <taxon>Dikarya</taxon>
        <taxon>Basidiomycota</taxon>
        <taxon>Ustilaginomycotina</taxon>
        <taxon>Malasseziomycetes</taxon>
        <taxon>Malasseziales</taxon>
        <taxon>Malasseziaceae</taxon>
        <taxon>Malassezia</taxon>
    </lineage>
</organism>
<dbReference type="InterPro" id="IPR010301">
    <property type="entry name" value="RRP1"/>
</dbReference>
<feature type="compositionally biased region" description="Basic and acidic residues" evidence="5">
    <location>
        <begin position="143"/>
        <end position="156"/>
    </location>
</feature>
<evidence type="ECO:0000256" key="5">
    <source>
        <dbReference type="SAM" id="MobiDB-lite"/>
    </source>
</evidence>
<keyword evidence="3" id="KW-0698">rRNA processing</keyword>
<dbReference type="GO" id="GO:0005634">
    <property type="term" value="C:nucleus"/>
    <property type="evidence" value="ECO:0007669"/>
    <property type="project" value="UniProtKB-SubCell"/>
</dbReference>
<dbReference type="FunCoup" id="A8Q3G3">
    <property type="interactions" value="21"/>
</dbReference>
<comment type="caution">
    <text evidence="6">The sequence shown here is derived from an EMBL/GenBank/DDBJ whole genome shotgun (WGS) entry which is preliminary data.</text>
</comment>
<reference evidence="6 7" key="1">
    <citation type="journal article" date="2007" name="Proc. Natl. Acad. Sci. U.S.A.">
        <title>Dandruff-associated Malassezia genomes reveal convergent and divergent virulence traits shared with plant and human fungal pathogens.</title>
        <authorList>
            <person name="Xu J."/>
            <person name="Saunders C.W."/>
            <person name="Hu P."/>
            <person name="Grant R.A."/>
            <person name="Boekhout T."/>
            <person name="Kuramae E.E."/>
            <person name="Kronstad J.W."/>
            <person name="Deangelis Y.M."/>
            <person name="Reeder N.L."/>
            <person name="Johnstone K.R."/>
            <person name="Leland M."/>
            <person name="Fieno A.M."/>
            <person name="Begley W.M."/>
            <person name="Sun Y."/>
            <person name="Lacey M.P."/>
            <person name="Chaudhary T."/>
            <person name="Keough T."/>
            <person name="Chu L."/>
            <person name="Sears R."/>
            <person name="Yuan B."/>
            <person name="Dawson T.L.Jr."/>
        </authorList>
    </citation>
    <scope>NUCLEOTIDE SEQUENCE [LARGE SCALE GENOMIC DNA]</scope>
    <source>
        <strain evidence="7">ATCC MYA-4612 / CBS 7966</strain>
    </source>
</reference>
<evidence type="ECO:0000313" key="7">
    <source>
        <dbReference type="Proteomes" id="UP000008837"/>
    </source>
</evidence>
<dbReference type="GO" id="GO:0030688">
    <property type="term" value="C:preribosome, small subunit precursor"/>
    <property type="evidence" value="ECO:0007669"/>
    <property type="project" value="InterPro"/>
</dbReference>
<protein>
    <submittedName>
        <fullName evidence="6">Uncharacterized protein</fullName>
    </submittedName>
</protein>
<evidence type="ECO:0000256" key="3">
    <source>
        <dbReference type="ARBA" id="ARBA00022552"/>
    </source>
</evidence>
<dbReference type="RefSeq" id="XP_001730595.1">
    <property type="nucleotide sequence ID" value="XM_001730543.1"/>
</dbReference>
<dbReference type="Pfam" id="PF05997">
    <property type="entry name" value="Nop52"/>
    <property type="match status" value="1"/>
</dbReference>
<dbReference type="EMBL" id="AAYY01000008">
    <property type="protein sequence ID" value="EDP43381.1"/>
    <property type="molecule type" value="Genomic_DNA"/>
</dbReference>